<dbReference type="Pfam" id="PF20867">
    <property type="entry name" value="UVSSA_N"/>
    <property type="match status" value="1"/>
</dbReference>
<dbReference type="InterPro" id="IPR002014">
    <property type="entry name" value="VHS_dom"/>
</dbReference>
<dbReference type="GO" id="GO:0000993">
    <property type="term" value="F:RNA polymerase II complex binding"/>
    <property type="evidence" value="ECO:0000318"/>
    <property type="project" value="GO_Central"/>
</dbReference>
<comment type="subcellular location">
    <subcellularLocation>
        <location evidence="1">Chromosome</location>
    </subcellularLocation>
</comment>
<feature type="region of interest" description="Disordered" evidence="10">
    <location>
        <begin position="529"/>
        <end position="553"/>
    </location>
</feature>
<gene>
    <name evidence="12" type="ORF">SELMODRAFT_269635</name>
</gene>
<accession>D8T3I6</accession>
<keyword evidence="7" id="KW-0862">Zinc</keyword>
<dbReference type="OrthoDB" id="5594015at2759"/>
<dbReference type="GO" id="GO:0008270">
    <property type="term" value="F:zinc ion binding"/>
    <property type="evidence" value="ECO:0007669"/>
    <property type="project" value="UniProtKB-KW"/>
</dbReference>
<evidence type="ECO:0000256" key="4">
    <source>
        <dbReference type="ARBA" id="ARBA00022723"/>
    </source>
</evidence>
<sequence>MAGRLSDLILAATNSPGKELEEPLLKAIKALVRASDDNVKAAADLLMDRLGKNHSQVRLLALLLIDQLFTRSKLFRGQIVAVLEKFMVLCLGHRTDQPLPAPADRAALLKAKALEIVERWNETFGPHYKELQLGYEYLKFTLRLDFPGVREAANRAEEEKNARDRRTQDLLRCRLLQLTENFPGLRRDLESTMSQLEECFAILSEEEEVVQDEDGFLEVDKDEEDSSEVFGIQSLRSMRDQEELMVTESRDNEAIFDMARDLLKLVTTRHLPAAQEWLSVLMRVDPEDRQSRDALMKEVIDLRNRLVVLKDKCQELGIVEVAKSKTTTDDDVEWEEEEIFDRSKLDGPRHKLEQEREREREREREQGGEIRKSSSPQATATGTASSSNATMSELKQKLFEEAPVLPWGSFLDAWGSDAAVPANNRGLVLDNHWGRVDPDALISTEKMAEMQVRASYYQPLKSELRPCSAPLRNGGLCQRRDLRKCPLHGTIIPRDDRGNPLEEKRAVEAKGKEKAAVSPAALAAQAVRNVRGRDEAKRKQNKLLRQSQARTDRQHNEAVLRTAALAHDTQTIEAGLERKSLDEETPKKRKGGLSAMLRKKETPKDRIARRLLRGRAVDAMVANIARDEDAKYRESFPNQW</sequence>
<reference evidence="12 13" key="1">
    <citation type="journal article" date="2011" name="Science">
        <title>The Selaginella genome identifies genetic changes associated with the evolution of vascular plants.</title>
        <authorList>
            <person name="Banks J.A."/>
            <person name="Nishiyama T."/>
            <person name="Hasebe M."/>
            <person name="Bowman J.L."/>
            <person name="Gribskov M."/>
            <person name="dePamphilis C."/>
            <person name="Albert V.A."/>
            <person name="Aono N."/>
            <person name="Aoyama T."/>
            <person name="Ambrose B.A."/>
            <person name="Ashton N.W."/>
            <person name="Axtell M.J."/>
            <person name="Barker E."/>
            <person name="Barker M.S."/>
            <person name="Bennetzen J.L."/>
            <person name="Bonawitz N.D."/>
            <person name="Chapple C."/>
            <person name="Cheng C."/>
            <person name="Correa L.G."/>
            <person name="Dacre M."/>
            <person name="DeBarry J."/>
            <person name="Dreyer I."/>
            <person name="Elias M."/>
            <person name="Engstrom E.M."/>
            <person name="Estelle M."/>
            <person name="Feng L."/>
            <person name="Finet C."/>
            <person name="Floyd S.K."/>
            <person name="Frommer W.B."/>
            <person name="Fujita T."/>
            <person name="Gramzow L."/>
            <person name="Gutensohn M."/>
            <person name="Harholt J."/>
            <person name="Hattori M."/>
            <person name="Heyl A."/>
            <person name="Hirai T."/>
            <person name="Hiwatashi Y."/>
            <person name="Ishikawa M."/>
            <person name="Iwata M."/>
            <person name="Karol K.G."/>
            <person name="Koehler B."/>
            <person name="Kolukisaoglu U."/>
            <person name="Kubo M."/>
            <person name="Kurata T."/>
            <person name="Lalonde S."/>
            <person name="Li K."/>
            <person name="Li Y."/>
            <person name="Litt A."/>
            <person name="Lyons E."/>
            <person name="Manning G."/>
            <person name="Maruyama T."/>
            <person name="Michael T.P."/>
            <person name="Mikami K."/>
            <person name="Miyazaki S."/>
            <person name="Morinaga S."/>
            <person name="Murata T."/>
            <person name="Mueller-Roeber B."/>
            <person name="Nelson D.R."/>
            <person name="Obara M."/>
            <person name="Oguri Y."/>
            <person name="Olmstead R.G."/>
            <person name="Onodera N."/>
            <person name="Petersen B.L."/>
            <person name="Pils B."/>
            <person name="Prigge M."/>
            <person name="Rensing S.A."/>
            <person name="Riano-Pachon D.M."/>
            <person name="Roberts A.W."/>
            <person name="Sato Y."/>
            <person name="Scheller H.V."/>
            <person name="Schulz B."/>
            <person name="Schulz C."/>
            <person name="Shakirov E.V."/>
            <person name="Shibagaki N."/>
            <person name="Shinohara N."/>
            <person name="Shippen D.E."/>
            <person name="Soerensen I."/>
            <person name="Sotooka R."/>
            <person name="Sugimoto N."/>
            <person name="Sugita M."/>
            <person name="Sumikawa N."/>
            <person name="Tanurdzic M."/>
            <person name="Theissen G."/>
            <person name="Ulvskov P."/>
            <person name="Wakazuki S."/>
            <person name="Weng J.K."/>
            <person name="Willats W.W."/>
            <person name="Wipf D."/>
            <person name="Wolf P.G."/>
            <person name="Yang L."/>
            <person name="Zimmer A.D."/>
            <person name="Zhu Q."/>
            <person name="Mitros T."/>
            <person name="Hellsten U."/>
            <person name="Loque D."/>
            <person name="Otillar R."/>
            <person name="Salamov A."/>
            <person name="Schmutz J."/>
            <person name="Shapiro H."/>
            <person name="Lindquist E."/>
            <person name="Lucas S."/>
            <person name="Rokhsar D."/>
            <person name="Grigoriev I.V."/>
        </authorList>
    </citation>
    <scope>NUCLEOTIDE SEQUENCE [LARGE SCALE GENOMIC DNA]</scope>
</reference>
<dbReference type="OMA" id="EEHAEMR"/>
<evidence type="ECO:0000313" key="12">
    <source>
        <dbReference type="EMBL" id="EFJ08751.1"/>
    </source>
</evidence>
<dbReference type="Gene3D" id="1.25.40.90">
    <property type="match status" value="1"/>
</dbReference>
<keyword evidence="3" id="KW-0158">Chromosome</keyword>
<evidence type="ECO:0000313" key="13">
    <source>
        <dbReference type="Proteomes" id="UP000001514"/>
    </source>
</evidence>
<dbReference type="Pfam" id="PF09740">
    <property type="entry name" value="DUF2043"/>
    <property type="match status" value="1"/>
</dbReference>
<evidence type="ECO:0000256" key="5">
    <source>
        <dbReference type="ARBA" id="ARBA00022763"/>
    </source>
</evidence>
<dbReference type="EMBL" id="GL377670">
    <property type="protein sequence ID" value="EFJ08751.1"/>
    <property type="molecule type" value="Genomic_DNA"/>
</dbReference>
<keyword evidence="9" id="KW-0234">DNA repair</keyword>
<dbReference type="PROSITE" id="PS50179">
    <property type="entry name" value="VHS"/>
    <property type="match status" value="1"/>
</dbReference>
<feature type="region of interest" description="Disordered" evidence="10">
    <location>
        <begin position="580"/>
        <end position="602"/>
    </location>
</feature>
<dbReference type="PANTHER" id="PTHR28670">
    <property type="entry name" value="UV-STIMULATED SCAFFOLD PROTEIN A"/>
    <property type="match status" value="1"/>
</dbReference>
<comment type="similarity">
    <text evidence="2">Belongs to the UVSSA family.</text>
</comment>
<feature type="region of interest" description="Disordered" evidence="10">
    <location>
        <begin position="345"/>
        <end position="389"/>
    </location>
</feature>
<dbReference type="InterPro" id="IPR008942">
    <property type="entry name" value="ENTH_VHS"/>
</dbReference>
<dbReference type="AlphaFoldDB" id="D8T3I6"/>
<dbReference type="GO" id="GO:0043130">
    <property type="term" value="F:ubiquitin binding"/>
    <property type="evidence" value="ECO:0007669"/>
    <property type="project" value="InterPro"/>
</dbReference>
<dbReference type="GO" id="GO:0009411">
    <property type="term" value="P:response to UV"/>
    <property type="evidence" value="ECO:0000318"/>
    <property type="project" value="GO_Central"/>
</dbReference>
<evidence type="ECO:0000256" key="10">
    <source>
        <dbReference type="SAM" id="MobiDB-lite"/>
    </source>
</evidence>
<dbReference type="STRING" id="88036.D8T3I6"/>
<keyword evidence="5" id="KW-0227">DNA damage</keyword>
<feature type="compositionally biased region" description="Basic and acidic residues" evidence="10">
    <location>
        <begin position="345"/>
        <end position="372"/>
    </location>
</feature>
<feature type="domain" description="VHS" evidence="11">
    <location>
        <begin position="12"/>
        <end position="139"/>
    </location>
</feature>
<organism evidence="13">
    <name type="scientific">Selaginella moellendorffii</name>
    <name type="common">Spikemoss</name>
    <dbReference type="NCBI Taxonomy" id="88036"/>
    <lineage>
        <taxon>Eukaryota</taxon>
        <taxon>Viridiplantae</taxon>
        <taxon>Streptophyta</taxon>
        <taxon>Embryophyta</taxon>
        <taxon>Tracheophyta</taxon>
        <taxon>Lycopodiopsida</taxon>
        <taxon>Selaginellales</taxon>
        <taxon>Selaginellaceae</taxon>
        <taxon>Selaginella</taxon>
    </lineage>
</organism>
<dbReference type="SUPFAM" id="SSF48464">
    <property type="entry name" value="ENTH/VHS domain"/>
    <property type="match status" value="1"/>
</dbReference>
<feature type="compositionally biased region" description="Low complexity" evidence="10">
    <location>
        <begin position="373"/>
        <end position="389"/>
    </location>
</feature>
<dbReference type="GO" id="GO:0005694">
    <property type="term" value="C:chromosome"/>
    <property type="evidence" value="ECO:0000318"/>
    <property type="project" value="GO_Central"/>
</dbReference>
<dbReference type="PANTHER" id="PTHR28670:SF1">
    <property type="entry name" value="UV-STIMULATED SCAFFOLD PROTEIN A"/>
    <property type="match status" value="1"/>
</dbReference>
<evidence type="ECO:0000256" key="2">
    <source>
        <dbReference type="ARBA" id="ARBA00009240"/>
    </source>
</evidence>
<keyword evidence="4" id="KW-0479">Metal-binding</keyword>
<dbReference type="InterPro" id="IPR049431">
    <property type="entry name" value="UVSSA_C"/>
</dbReference>
<keyword evidence="6" id="KW-0863">Zinc-finger</keyword>
<dbReference type="Proteomes" id="UP000001514">
    <property type="component" value="Unassembled WGS sequence"/>
</dbReference>
<dbReference type="Gramene" id="EFJ08751">
    <property type="protein sequence ID" value="EFJ08751"/>
    <property type="gene ID" value="SELMODRAFT_269635"/>
</dbReference>
<dbReference type="InterPro" id="IPR018610">
    <property type="entry name" value="UVSSA"/>
</dbReference>
<evidence type="ECO:0000256" key="1">
    <source>
        <dbReference type="ARBA" id="ARBA00004286"/>
    </source>
</evidence>
<dbReference type="KEGG" id="smo:SELMODRAFT_269635"/>
<evidence type="ECO:0000256" key="3">
    <source>
        <dbReference type="ARBA" id="ARBA00022454"/>
    </source>
</evidence>
<dbReference type="InterPro" id="IPR049408">
    <property type="entry name" value="UVSSA_N_a-solenoid_rpt"/>
</dbReference>
<proteinExistence type="inferred from homology"/>
<dbReference type="GO" id="GO:0035091">
    <property type="term" value="F:phosphatidylinositol binding"/>
    <property type="evidence" value="ECO:0007669"/>
    <property type="project" value="InterPro"/>
</dbReference>
<keyword evidence="8" id="KW-0175">Coiled coil</keyword>
<protein>
    <recommendedName>
        <fullName evidence="11">VHS domain-containing protein</fullName>
    </recommendedName>
</protein>
<name>D8T3I6_SELML</name>
<dbReference type="eggNOG" id="KOG2374">
    <property type="taxonomic scope" value="Eukaryota"/>
</dbReference>
<evidence type="ECO:0000256" key="6">
    <source>
        <dbReference type="ARBA" id="ARBA00022771"/>
    </source>
</evidence>
<dbReference type="FunCoup" id="D8T3I6">
    <property type="interactions" value="2738"/>
</dbReference>
<dbReference type="HOGENOM" id="CLU_027998_0_0_1"/>
<evidence type="ECO:0000259" key="11">
    <source>
        <dbReference type="PROSITE" id="PS50179"/>
    </source>
</evidence>
<keyword evidence="13" id="KW-1185">Reference proteome</keyword>
<evidence type="ECO:0000256" key="8">
    <source>
        <dbReference type="ARBA" id="ARBA00023054"/>
    </source>
</evidence>
<dbReference type="GO" id="GO:0006283">
    <property type="term" value="P:transcription-coupled nucleotide-excision repair"/>
    <property type="evidence" value="ECO:0000318"/>
    <property type="project" value="GO_Central"/>
</dbReference>
<evidence type="ECO:0000256" key="9">
    <source>
        <dbReference type="ARBA" id="ARBA00023204"/>
    </source>
</evidence>
<dbReference type="InParanoid" id="D8T3I6"/>
<evidence type="ECO:0000256" key="7">
    <source>
        <dbReference type="ARBA" id="ARBA00022833"/>
    </source>
</evidence>